<feature type="region of interest" description="Disordered" evidence="3">
    <location>
        <begin position="11"/>
        <end position="30"/>
    </location>
</feature>
<dbReference type="InterPro" id="IPR013094">
    <property type="entry name" value="AB_hydrolase_3"/>
</dbReference>
<proteinExistence type="inferred from homology"/>
<dbReference type="AlphaFoldDB" id="A0A921MFI1"/>
<organism evidence="5 6">
    <name type="scientific">Brevibacterium senegalense</name>
    <dbReference type="NCBI Taxonomy" id="1033736"/>
    <lineage>
        <taxon>Bacteria</taxon>
        <taxon>Bacillati</taxon>
        <taxon>Actinomycetota</taxon>
        <taxon>Actinomycetes</taxon>
        <taxon>Micrococcales</taxon>
        <taxon>Brevibacteriaceae</taxon>
        <taxon>Brevibacterium</taxon>
    </lineage>
</organism>
<evidence type="ECO:0000256" key="2">
    <source>
        <dbReference type="ARBA" id="ARBA00022801"/>
    </source>
</evidence>
<dbReference type="PROSITE" id="PS01173">
    <property type="entry name" value="LIPASE_GDXG_HIS"/>
    <property type="match status" value="1"/>
</dbReference>
<feature type="non-terminal residue" evidence="5">
    <location>
        <position position="1"/>
    </location>
</feature>
<dbReference type="PANTHER" id="PTHR48081">
    <property type="entry name" value="AB HYDROLASE SUPERFAMILY PROTEIN C4A8.06C"/>
    <property type="match status" value="1"/>
</dbReference>
<evidence type="ECO:0000256" key="1">
    <source>
        <dbReference type="ARBA" id="ARBA00010515"/>
    </source>
</evidence>
<evidence type="ECO:0000313" key="5">
    <source>
        <dbReference type="EMBL" id="HJG81202.1"/>
    </source>
</evidence>
<dbReference type="Pfam" id="PF07859">
    <property type="entry name" value="Abhydrolase_3"/>
    <property type="match status" value="1"/>
</dbReference>
<dbReference type="PANTHER" id="PTHR48081:SF8">
    <property type="entry name" value="ALPHA_BETA HYDROLASE FOLD-3 DOMAIN-CONTAINING PROTEIN-RELATED"/>
    <property type="match status" value="1"/>
</dbReference>
<dbReference type="InterPro" id="IPR002168">
    <property type="entry name" value="Lipase_GDXG_HIS_AS"/>
</dbReference>
<accession>A0A921MFI1</accession>
<evidence type="ECO:0000313" key="6">
    <source>
        <dbReference type="Proteomes" id="UP000784435"/>
    </source>
</evidence>
<keyword evidence="2 5" id="KW-0378">Hydrolase</keyword>
<comment type="caution">
    <text evidence="5">The sequence shown here is derived from an EMBL/GenBank/DDBJ whole genome shotgun (WGS) entry which is preliminary data.</text>
</comment>
<comment type="similarity">
    <text evidence="1">Belongs to the 'GDXG' lipolytic enzyme family.</text>
</comment>
<feature type="domain" description="Alpha/beta hydrolase fold-3" evidence="4">
    <location>
        <begin position="40"/>
        <end position="248"/>
    </location>
</feature>
<reference evidence="5" key="2">
    <citation type="submission" date="2021-09" db="EMBL/GenBank/DDBJ databases">
        <authorList>
            <person name="Gilroy R."/>
        </authorList>
    </citation>
    <scope>NUCLEOTIDE SEQUENCE</scope>
    <source>
        <strain evidence="5">ChiGjej5B5-7349</strain>
    </source>
</reference>
<dbReference type="InterPro" id="IPR050300">
    <property type="entry name" value="GDXG_lipolytic_enzyme"/>
</dbReference>
<dbReference type="Proteomes" id="UP000784435">
    <property type="component" value="Unassembled WGS sequence"/>
</dbReference>
<gene>
    <name evidence="5" type="ORF">K8V08_12400</name>
</gene>
<dbReference type="Gene3D" id="3.40.50.1820">
    <property type="entry name" value="alpha/beta hydrolase"/>
    <property type="match status" value="1"/>
</dbReference>
<dbReference type="EMBL" id="DYUK01000279">
    <property type="protein sequence ID" value="HJG81202.1"/>
    <property type="molecule type" value="Genomic_DNA"/>
</dbReference>
<name>A0A921MFI1_9MICO</name>
<dbReference type="GO" id="GO:0016787">
    <property type="term" value="F:hydrolase activity"/>
    <property type="evidence" value="ECO:0007669"/>
    <property type="project" value="UniProtKB-KW"/>
</dbReference>
<dbReference type="InterPro" id="IPR029058">
    <property type="entry name" value="AB_hydrolase_fold"/>
</dbReference>
<evidence type="ECO:0000256" key="3">
    <source>
        <dbReference type="SAM" id="MobiDB-lite"/>
    </source>
</evidence>
<reference evidence="5" key="1">
    <citation type="journal article" date="2021" name="PeerJ">
        <title>Extensive microbial diversity within the chicken gut microbiome revealed by metagenomics and culture.</title>
        <authorList>
            <person name="Gilroy R."/>
            <person name="Ravi A."/>
            <person name="Getino M."/>
            <person name="Pursley I."/>
            <person name="Horton D.L."/>
            <person name="Alikhan N.F."/>
            <person name="Baker D."/>
            <person name="Gharbi K."/>
            <person name="Hall N."/>
            <person name="Watson M."/>
            <person name="Adriaenssens E.M."/>
            <person name="Foster-Nyarko E."/>
            <person name="Jarju S."/>
            <person name="Secka A."/>
            <person name="Antonio M."/>
            <person name="Oren A."/>
            <person name="Chaudhuri R.R."/>
            <person name="La Ragione R."/>
            <person name="Hildebrand F."/>
            <person name="Pallen M.J."/>
        </authorList>
    </citation>
    <scope>NUCLEOTIDE SEQUENCE</scope>
    <source>
        <strain evidence="5">ChiGjej5B5-7349</strain>
    </source>
</reference>
<dbReference type="SUPFAM" id="SSF53474">
    <property type="entry name" value="alpha/beta-Hydrolases"/>
    <property type="match status" value="1"/>
</dbReference>
<protein>
    <submittedName>
        <fullName evidence="5">Alpha/beta hydrolase fold domain-containing protein</fullName>
    </submittedName>
</protein>
<sequence>DVPVRIHTPATAATLAGGGGPPSSGPAVTGVGEGRGLPAILFFHGGGFTVGDLDTHDRVQRMLAHHSGAAVVAVDYSLSPEAKFPQALRECTGVAAHLTAHGAQWGLDGSRLAFAGDSAGSGLSIGGALLLRDEDPDVFAQLRSLLLIYGGFGLRDSATRRLWGGDWDGMKMDDLAGFMDALYSSEADARSVYVNPLEADVRGLPPVFLRSAELDPLADDSRAFAEVLRRAGQEHEHREVPGVLHSYVHFGRILDAANQTLAEAALFAAARFAQA</sequence>
<evidence type="ECO:0000259" key="4">
    <source>
        <dbReference type="Pfam" id="PF07859"/>
    </source>
</evidence>